<name>A0A8H7DF12_9AGAR</name>
<reference evidence="1" key="1">
    <citation type="submission" date="2020-05" db="EMBL/GenBank/DDBJ databases">
        <title>Mycena genomes resolve the evolution of fungal bioluminescence.</title>
        <authorList>
            <person name="Tsai I.J."/>
        </authorList>
    </citation>
    <scope>NUCLEOTIDE SEQUENCE</scope>
    <source>
        <strain evidence="1">160909Yilan</strain>
    </source>
</reference>
<evidence type="ECO:0000313" key="2">
    <source>
        <dbReference type="Proteomes" id="UP000623467"/>
    </source>
</evidence>
<dbReference type="OrthoDB" id="2919029at2759"/>
<comment type="caution">
    <text evidence="1">The sequence shown here is derived from an EMBL/GenBank/DDBJ whole genome shotgun (WGS) entry which is preliminary data.</text>
</comment>
<protein>
    <submittedName>
        <fullName evidence="1">SesA domain-containing protein</fullName>
    </submittedName>
</protein>
<evidence type="ECO:0000313" key="1">
    <source>
        <dbReference type="EMBL" id="KAF7370632.1"/>
    </source>
</evidence>
<organism evidence="1 2">
    <name type="scientific">Mycena sanguinolenta</name>
    <dbReference type="NCBI Taxonomy" id="230812"/>
    <lineage>
        <taxon>Eukaryota</taxon>
        <taxon>Fungi</taxon>
        <taxon>Dikarya</taxon>
        <taxon>Basidiomycota</taxon>
        <taxon>Agaricomycotina</taxon>
        <taxon>Agaricomycetes</taxon>
        <taxon>Agaricomycetidae</taxon>
        <taxon>Agaricales</taxon>
        <taxon>Marasmiineae</taxon>
        <taxon>Mycenaceae</taxon>
        <taxon>Mycena</taxon>
    </lineage>
</organism>
<accession>A0A8H7DF12</accession>
<proteinExistence type="predicted"/>
<keyword evidence="2" id="KW-1185">Reference proteome</keyword>
<dbReference type="EMBL" id="JACAZH010000004">
    <property type="protein sequence ID" value="KAF7370632.1"/>
    <property type="molecule type" value="Genomic_DNA"/>
</dbReference>
<gene>
    <name evidence="1" type="ORF">MSAN_00696200</name>
</gene>
<dbReference type="AlphaFoldDB" id="A0A8H7DF12"/>
<sequence length="182" mass="21206">MADIVGLIASILQLVDTIKKARDYVHTFRDAQKQRKLLLMEIESLEPLLRELDGRIQRTQGEGITTGIQNFEKPLIQFREMVERLAKELDQASGFISRVTWSLWGKGDVQEELDTVRRFQASLTVWLEMDIWDFAQDTARQYYDHTLSTIKDAAEEQRTDHKCEYYFTPASVTGRKLLTYTL</sequence>
<dbReference type="Proteomes" id="UP000623467">
    <property type="component" value="Unassembled WGS sequence"/>
</dbReference>